<evidence type="ECO:0000256" key="3">
    <source>
        <dbReference type="HAMAP-Rule" id="MF_01812"/>
    </source>
</evidence>
<dbReference type="InterPro" id="IPR025559">
    <property type="entry name" value="Eis_dom"/>
</dbReference>
<feature type="binding site" evidence="3">
    <location>
        <begin position="92"/>
        <end position="94"/>
    </location>
    <ligand>
        <name>acetyl-CoA</name>
        <dbReference type="ChEBI" id="CHEBI:57288"/>
    </ligand>
</feature>
<dbReference type="InterPro" id="IPR051554">
    <property type="entry name" value="Acetyltransferase_Eis"/>
</dbReference>
<gene>
    <name evidence="6" type="ORF">QQX04_10335</name>
</gene>
<dbReference type="EC" id="2.3.1.-" evidence="6"/>
<evidence type="ECO:0000313" key="7">
    <source>
        <dbReference type="Proteomes" id="UP001172738"/>
    </source>
</evidence>
<dbReference type="CDD" id="cd04301">
    <property type="entry name" value="NAT_SF"/>
    <property type="match status" value="1"/>
</dbReference>
<evidence type="ECO:0000259" key="5">
    <source>
        <dbReference type="Pfam" id="PF17668"/>
    </source>
</evidence>
<name>A0ABT8G3W4_9MICO</name>
<evidence type="ECO:0000259" key="4">
    <source>
        <dbReference type="Pfam" id="PF13530"/>
    </source>
</evidence>
<dbReference type="SUPFAM" id="SSF55718">
    <property type="entry name" value="SCP-like"/>
    <property type="match status" value="1"/>
</dbReference>
<feature type="active site" description="Proton donor" evidence="3">
    <location>
        <position position="133"/>
    </location>
</feature>
<dbReference type="Pfam" id="PF13527">
    <property type="entry name" value="Acetyltransf_9"/>
    <property type="match status" value="1"/>
</dbReference>
<comment type="similarity">
    <text evidence="3">Belongs to the acetyltransferase Eis family.</text>
</comment>
<dbReference type="InterPro" id="IPR022902">
    <property type="entry name" value="NAcTrfase_Eis"/>
</dbReference>
<comment type="caution">
    <text evidence="6">The sequence shown here is derived from an EMBL/GenBank/DDBJ whole genome shotgun (WGS) entry which is preliminary data.</text>
</comment>
<dbReference type="RefSeq" id="WP_301128892.1">
    <property type="nucleotide sequence ID" value="NZ_JAUHPV010000006.1"/>
</dbReference>
<reference evidence="6" key="1">
    <citation type="submission" date="2023-06" db="EMBL/GenBank/DDBJ databases">
        <title>SYSU T00b26.</title>
        <authorList>
            <person name="Gao L."/>
            <person name="Fang B.-Z."/>
            <person name="Li W.-J."/>
        </authorList>
    </citation>
    <scope>NUCLEOTIDE SEQUENCE</scope>
    <source>
        <strain evidence="6">SYSU T00b26</strain>
    </source>
</reference>
<dbReference type="InterPro" id="IPR041380">
    <property type="entry name" value="Acetyltransf_17"/>
</dbReference>
<comment type="subunit">
    <text evidence="3">Homohexamer; trimer of dimers.</text>
</comment>
<feature type="domain" description="Enhanced intracellular survival protein" evidence="4">
    <location>
        <begin position="314"/>
        <end position="415"/>
    </location>
</feature>
<dbReference type="InterPro" id="IPR036527">
    <property type="entry name" value="SCP2_sterol-bd_dom_sf"/>
</dbReference>
<protein>
    <submittedName>
        <fullName evidence="6">GNAT family N-acetyltransferase</fullName>
        <ecNumber evidence="6">2.3.1.-</ecNumber>
    </submittedName>
</protein>
<accession>A0ABT8G3W4</accession>
<keyword evidence="1 3" id="KW-0808">Transferase</keyword>
<sequence length="419" mass="45138">MTSPEGYSVVSFDESRADEMISVFSWGFAQRVDADGREDFRRMFPWHRARGIEVTDASRGRVGELAGVRSSHPMELRTPGGGALPAAGLTWVNVHPNHRRRGILSAMLRDHFARARARGEAFSVLFASEPVIYTRFGYSCATVQRSADLRRSPRLREVPGSEGLSVRLETADRHVHGAVIRAVQARMSRPGTPVSVGDTVIEEVFSDPLGQFSGAEPARIAIVEDADGPAAYAVFRRTLHWKDTGAAGEVVVQPWGAVDAAATHRLFSAVTNLDLMTSCQVALGGDDVLPGLLPDVRAAGVKHRDGLWLRILDVEAALGARTYSAPIDAVIEVTDALIPTNAGRWHLRANADYTPTVERTDAPYDIRLDISALGEAILGGRSLTSLADGGRVEESSAGQVLRASRALVSDQAPGCNLAF</sequence>
<keyword evidence="7" id="KW-1185">Reference proteome</keyword>
<dbReference type="PANTHER" id="PTHR37817:SF1">
    <property type="entry name" value="N-ACETYLTRANSFERASE EIS"/>
    <property type="match status" value="1"/>
</dbReference>
<dbReference type="Gene3D" id="3.40.630.30">
    <property type="match status" value="2"/>
</dbReference>
<dbReference type="SUPFAM" id="SSF55729">
    <property type="entry name" value="Acyl-CoA N-acyltransferases (Nat)"/>
    <property type="match status" value="1"/>
</dbReference>
<dbReference type="Pfam" id="PF13530">
    <property type="entry name" value="SCP2_2"/>
    <property type="match status" value="1"/>
</dbReference>
<keyword evidence="2 3" id="KW-0012">Acyltransferase</keyword>
<feature type="active site" description="Proton acceptor; via carboxylate" evidence="3">
    <location>
        <position position="419"/>
    </location>
</feature>
<feature type="binding site" evidence="3">
    <location>
        <begin position="100"/>
        <end position="105"/>
    </location>
    <ligand>
        <name>acetyl-CoA</name>
        <dbReference type="ChEBI" id="CHEBI:57288"/>
    </ligand>
</feature>
<dbReference type="Gene3D" id="3.30.1050.10">
    <property type="entry name" value="SCP2 sterol-binding domain"/>
    <property type="match status" value="1"/>
</dbReference>
<dbReference type="GO" id="GO:0016746">
    <property type="term" value="F:acyltransferase activity"/>
    <property type="evidence" value="ECO:0007669"/>
    <property type="project" value="UniProtKB-KW"/>
</dbReference>
<dbReference type="Pfam" id="PF17668">
    <property type="entry name" value="Acetyltransf_17"/>
    <property type="match status" value="1"/>
</dbReference>
<dbReference type="InterPro" id="IPR016181">
    <property type="entry name" value="Acyl_CoA_acyltransferase"/>
</dbReference>
<proteinExistence type="inferred from homology"/>
<dbReference type="NCBIfam" id="NF002367">
    <property type="entry name" value="PRK01346.1-4"/>
    <property type="match status" value="1"/>
</dbReference>
<evidence type="ECO:0000313" key="6">
    <source>
        <dbReference type="EMBL" id="MDN4473389.1"/>
    </source>
</evidence>
<feature type="binding site" evidence="3">
    <location>
        <begin position="128"/>
        <end position="129"/>
    </location>
    <ligand>
        <name>acetyl-CoA</name>
        <dbReference type="ChEBI" id="CHEBI:57288"/>
    </ligand>
</feature>
<dbReference type="PANTHER" id="PTHR37817">
    <property type="entry name" value="N-ACETYLTRANSFERASE EIS"/>
    <property type="match status" value="1"/>
</dbReference>
<dbReference type="Proteomes" id="UP001172738">
    <property type="component" value="Unassembled WGS sequence"/>
</dbReference>
<organism evidence="6 7">
    <name type="scientific">Demequina zhanjiangensis</name>
    <dbReference type="NCBI Taxonomy" id="3051659"/>
    <lineage>
        <taxon>Bacteria</taxon>
        <taxon>Bacillati</taxon>
        <taxon>Actinomycetota</taxon>
        <taxon>Actinomycetes</taxon>
        <taxon>Micrococcales</taxon>
        <taxon>Demequinaceae</taxon>
        <taxon>Demequina</taxon>
    </lineage>
</organism>
<dbReference type="EMBL" id="JAUHPV010000006">
    <property type="protein sequence ID" value="MDN4473389.1"/>
    <property type="molecule type" value="Genomic_DNA"/>
</dbReference>
<feature type="domain" description="Eis-like acetyltransferase" evidence="5">
    <location>
        <begin position="218"/>
        <end position="310"/>
    </location>
</feature>
<dbReference type="HAMAP" id="MF_01812">
    <property type="entry name" value="Eis"/>
    <property type="match status" value="1"/>
</dbReference>
<evidence type="ECO:0000256" key="2">
    <source>
        <dbReference type="ARBA" id="ARBA00023315"/>
    </source>
</evidence>
<evidence type="ECO:0000256" key="1">
    <source>
        <dbReference type="ARBA" id="ARBA00022679"/>
    </source>
</evidence>